<reference evidence="2" key="1">
    <citation type="submission" date="2021-02" db="EMBL/GenBank/DDBJ databases">
        <authorList>
            <person name="Dougan E. K."/>
            <person name="Rhodes N."/>
            <person name="Thang M."/>
            <person name="Chan C."/>
        </authorList>
    </citation>
    <scope>NUCLEOTIDE SEQUENCE</scope>
</reference>
<dbReference type="EMBL" id="CAJNIZ010044952">
    <property type="protein sequence ID" value="CAE7705724.1"/>
    <property type="molecule type" value="Genomic_DNA"/>
</dbReference>
<protein>
    <submittedName>
        <fullName evidence="2">Uncharacterized protein</fullName>
    </submittedName>
</protein>
<evidence type="ECO:0000256" key="1">
    <source>
        <dbReference type="SAM" id="SignalP"/>
    </source>
</evidence>
<proteinExistence type="predicted"/>
<gene>
    <name evidence="2" type="ORF">SPIL2461_LOCUS19919</name>
</gene>
<comment type="caution">
    <text evidence="2">The sequence shown here is derived from an EMBL/GenBank/DDBJ whole genome shotgun (WGS) entry which is preliminary data.</text>
</comment>
<keyword evidence="3" id="KW-1185">Reference proteome</keyword>
<evidence type="ECO:0000313" key="2">
    <source>
        <dbReference type="EMBL" id="CAE7705724.1"/>
    </source>
</evidence>
<dbReference type="AlphaFoldDB" id="A0A812WVZ3"/>
<keyword evidence="1" id="KW-0732">Signal</keyword>
<dbReference type="Proteomes" id="UP000649617">
    <property type="component" value="Unassembled WGS sequence"/>
</dbReference>
<feature type="non-terminal residue" evidence="2">
    <location>
        <position position="133"/>
    </location>
</feature>
<accession>A0A812WVZ3</accession>
<feature type="chain" id="PRO_5032794600" evidence="1">
    <location>
        <begin position="36"/>
        <end position="133"/>
    </location>
</feature>
<name>A0A812WVZ3_SYMPI</name>
<organism evidence="2 3">
    <name type="scientific">Symbiodinium pilosum</name>
    <name type="common">Dinoflagellate</name>
    <dbReference type="NCBI Taxonomy" id="2952"/>
    <lineage>
        <taxon>Eukaryota</taxon>
        <taxon>Sar</taxon>
        <taxon>Alveolata</taxon>
        <taxon>Dinophyceae</taxon>
        <taxon>Suessiales</taxon>
        <taxon>Symbiodiniaceae</taxon>
        <taxon>Symbiodinium</taxon>
    </lineage>
</organism>
<evidence type="ECO:0000313" key="3">
    <source>
        <dbReference type="Proteomes" id="UP000649617"/>
    </source>
</evidence>
<sequence length="133" mass="13934">MLAAAADSAQQLRAWQKALLLPALAASSIVPPALADLQSCCLELPQDGGLSEASELAMAGLLLIVRDENADRTIREPCGRLLLAALAAAVEDEGSCAELLTLAVMGVRFELPKVGLEALPLQTLLCLRNCGDR</sequence>
<feature type="signal peptide" evidence="1">
    <location>
        <begin position="1"/>
        <end position="35"/>
    </location>
</feature>